<reference evidence="9" key="1">
    <citation type="journal article" date="2019" name="Int. J. Syst. Evol. Microbiol.">
        <title>The Global Catalogue of Microorganisms (GCM) 10K type strain sequencing project: providing services to taxonomists for standard genome sequencing and annotation.</title>
        <authorList>
            <consortium name="The Broad Institute Genomics Platform"/>
            <consortium name="The Broad Institute Genome Sequencing Center for Infectious Disease"/>
            <person name="Wu L."/>
            <person name="Ma J."/>
        </authorList>
    </citation>
    <scope>NUCLEOTIDE SEQUENCE [LARGE SCALE GENOMIC DNA]</scope>
    <source>
        <strain evidence="9">CCUG 58411</strain>
    </source>
</reference>
<dbReference type="PANTHER" id="PTHR32432">
    <property type="entry name" value="CELL DIVISION PROTEIN FTSA-RELATED"/>
    <property type="match status" value="1"/>
</dbReference>
<dbReference type="PIRSF" id="PIRSF003101">
    <property type="entry name" value="FtsA"/>
    <property type="match status" value="1"/>
</dbReference>
<dbReference type="EMBL" id="JBHTLN010000002">
    <property type="protein sequence ID" value="MFD1123122.1"/>
    <property type="molecule type" value="Genomic_DNA"/>
</dbReference>
<comment type="similarity">
    <text evidence="5 6">Belongs to the FtsA/MreB family.</text>
</comment>
<evidence type="ECO:0000256" key="1">
    <source>
        <dbReference type="ARBA" id="ARBA00022475"/>
    </source>
</evidence>
<dbReference type="RefSeq" id="WP_379034527.1">
    <property type="nucleotide sequence ID" value="NZ_JBHTLN010000002.1"/>
</dbReference>
<comment type="subcellular location">
    <subcellularLocation>
        <location evidence="5">Cell membrane</location>
        <topology evidence="5">Peripheral membrane protein</topology>
        <orientation evidence="5">Cytoplasmic side</orientation>
    </subcellularLocation>
    <text evidence="5">Localizes to the Z ring in an FtsZ-dependent manner. Targeted to the membrane through a conserved C-terminal amphipathic helix.</text>
</comment>
<comment type="subunit">
    <text evidence="5">Self-interacts. Interacts with FtsZ.</text>
</comment>
<dbReference type="InterPro" id="IPR020823">
    <property type="entry name" value="Cell_div_FtsA"/>
</dbReference>
<dbReference type="Gene3D" id="3.30.1490.110">
    <property type="match status" value="1"/>
</dbReference>
<keyword evidence="9" id="KW-1185">Reference proteome</keyword>
<dbReference type="PANTHER" id="PTHR32432:SF4">
    <property type="entry name" value="CELL DIVISION PROTEIN FTSA"/>
    <property type="match status" value="1"/>
</dbReference>
<comment type="caution">
    <text evidence="8">The sequence shown here is derived from an EMBL/GenBank/DDBJ whole genome shotgun (WGS) entry which is preliminary data.</text>
</comment>
<accession>A0ABW3PHQ6</accession>
<gene>
    <name evidence="5 8" type="primary">ftsA</name>
    <name evidence="8" type="ORF">ACFQ2T_11445</name>
</gene>
<dbReference type="Proteomes" id="UP001597206">
    <property type="component" value="Unassembled WGS sequence"/>
</dbReference>
<keyword evidence="2 5" id="KW-0132">Cell division</keyword>
<evidence type="ECO:0000313" key="9">
    <source>
        <dbReference type="Proteomes" id="UP001597206"/>
    </source>
</evidence>
<evidence type="ECO:0000256" key="5">
    <source>
        <dbReference type="HAMAP-Rule" id="MF_02033"/>
    </source>
</evidence>
<dbReference type="SMART" id="SM00842">
    <property type="entry name" value="FtsA"/>
    <property type="match status" value="1"/>
</dbReference>
<proteinExistence type="inferred from homology"/>
<keyword evidence="1 5" id="KW-1003">Cell membrane</keyword>
<evidence type="ECO:0000259" key="7">
    <source>
        <dbReference type="SMART" id="SM00842"/>
    </source>
</evidence>
<evidence type="ECO:0000256" key="6">
    <source>
        <dbReference type="PIRNR" id="PIRNR003101"/>
    </source>
</evidence>
<dbReference type="HAMAP" id="MF_02033">
    <property type="entry name" value="FtsA"/>
    <property type="match status" value="1"/>
</dbReference>
<dbReference type="InterPro" id="IPR050696">
    <property type="entry name" value="FtsA/MreB"/>
</dbReference>
<dbReference type="Gene3D" id="3.30.420.40">
    <property type="match status" value="2"/>
</dbReference>
<feature type="domain" description="SHS2" evidence="7">
    <location>
        <begin position="11"/>
        <end position="197"/>
    </location>
</feature>
<evidence type="ECO:0000256" key="2">
    <source>
        <dbReference type="ARBA" id="ARBA00022618"/>
    </source>
</evidence>
<keyword evidence="3 5" id="KW-0472">Membrane</keyword>
<dbReference type="NCBIfam" id="NF007009">
    <property type="entry name" value="PRK09472.1"/>
    <property type="match status" value="1"/>
</dbReference>
<sequence>MSRAREDKNLIVGLDIGTSKIVAIAAEILPEGTLKVIGVGQHASRGLKKGVVVNIDSTMQAIQRAIEEVELMADCKINTVYSGIAGSHIKSLNSHGMVKIKESEVSQSDIDRVVDTARAIALPADQQILHILTQEFIIDGQEDVREPLGMSGIRLEVRVHIVTGAIAAAQNIVKCIKRCGLEVSDLILQPLASSESVLTEDEKELGVCLVDIGGGTTDIAVFKNGAIRHTAVIPIAGDQITNDIAVALRTPTQSAEEIKVKHGCALRQLADPREVVEVQAVDGREPRQLSCQALTEVIEDRVEEIYEFVQQELRRSGMESMIASGIVITGGAAQMRGMVELGEEIFHTPVRLGVPRGVEGLSEVVGNPRYATGIGLLLMAKQQVEKQMVGNLQSGSVGRLLERMKSWFTGNF</sequence>
<protein>
    <recommendedName>
        <fullName evidence="5 6">Cell division protein FtsA</fullName>
    </recommendedName>
</protein>
<comment type="function">
    <text evidence="5 6">Cell division protein that is involved in the assembly of the Z ring. May serve as a membrane anchor for the Z ring.</text>
</comment>
<name>A0ABW3PHQ6_9PROT</name>
<evidence type="ECO:0000313" key="8">
    <source>
        <dbReference type="EMBL" id="MFD1123122.1"/>
    </source>
</evidence>
<keyword evidence="4 5" id="KW-0131">Cell cycle</keyword>
<dbReference type="CDD" id="cd24048">
    <property type="entry name" value="ASKHA_NBD_FtsA"/>
    <property type="match status" value="1"/>
</dbReference>
<dbReference type="InterPro" id="IPR043129">
    <property type="entry name" value="ATPase_NBD"/>
</dbReference>
<dbReference type="Pfam" id="PF02491">
    <property type="entry name" value="SHS2_FTSA"/>
    <property type="match status" value="1"/>
</dbReference>
<dbReference type="SUPFAM" id="SSF53067">
    <property type="entry name" value="Actin-like ATPase domain"/>
    <property type="match status" value="2"/>
</dbReference>
<dbReference type="InterPro" id="IPR003494">
    <property type="entry name" value="SHS2_FtsA"/>
</dbReference>
<organism evidence="8 9">
    <name type="scientific">Methylophilus flavus</name>
    <dbReference type="NCBI Taxonomy" id="640084"/>
    <lineage>
        <taxon>Bacteria</taxon>
        <taxon>Pseudomonadati</taxon>
        <taxon>Pseudomonadota</taxon>
        <taxon>Betaproteobacteria</taxon>
        <taxon>Nitrosomonadales</taxon>
        <taxon>Methylophilaceae</taxon>
        <taxon>Methylophilus</taxon>
    </lineage>
</organism>
<evidence type="ECO:0000256" key="4">
    <source>
        <dbReference type="ARBA" id="ARBA00023306"/>
    </source>
</evidence>
<dbReference type="GO" id="GO:0051301">
    <property type="term" value="P:cell division"/>
    <property type="evidence" value="ECO:0007669"/>
    <property type="project" value="UniProtKB-KW"/>
</dbReference>
<dbReference type="NCBIfam" id="TIGR01174">
    <property type="entry name" value="ftsA"/>
    <property type="match status" value="1"/>
</dbReference>
<evidence type="ECO:0000256" key="3">
    <source>
        <dbReference type="ARBA" id="ARBA00023136"/>
    </source>
</evidence>
<dbReference type="Pfam" id="PF14450">
    <property type="entry name" value="FtsA"/>
    <property type="match status" value="1"/>
</dbReference>